<dbReference type="InParanoid" id="A0A067QNM5"/>
<feature type="region of interest" description="Disordered" evidence="1">
    <location>
        <begin position="1"/>
        <end position="22"/>
    </location>
</feature>
<dbReference type="GO" id="GO:0005085">
    <property type="term" value="F:guanyl-nucleotide exchange factor activity"/>
    <property type="evidence" value="ECO:0007669"/>
    <property type="project" value="InterPro"/>
</dbReference>
<feature type="domain" description="DH" evidence="2">
    <location>
        <begin position="335"/>
        <end position="717"/>
    </location>
</feature>
<feature type="compositionally biased region" description="Basic and acidic residues" evidence="1">
    <location>
        <begin position="426"/>
        <end position="437"/>
    </location>
</feature>
<gene>
    <name evidence="3" type="ORF">JAAARDRAFT_27872</name>
</gene>
<feature type="compositionally biased region" description="Low complexity" evidence="1">
    <location>
        <begin position="1192"/>
        <end position="1201"/>
    </location>
</feature>
<sequence length="1352" mass="147156">MEVLIPPSVSPPPSPAQKTSPTCALSVASARLASASFSNRRFGAESLSALTLGHDHDGSTKGSSVARARTLSGPAVRGSRRPPVSALSFIPLTPILSPPSTPASSSLVAWSTPNPSLGTKEDKDRPVGEEFLQGSNQEQNYLNKGLVESNGLSSAPSTNSVIIPPSWTSTPPTPPCRSIDSSHIRTPASSSPSSPNRLSTQTSSQLSVHLRRRASLPAMSFSKPLPLVPPDVPSPSTKPTEDATIRASSSAPLRIGSVADALTIVTDKPRGRSPKPIFHLEDSDNEDDIRDLDRQVKRWKGAQDELLARRRESLENSRLVSKEDLDQRRESDNARRYHALCELLSTEIGYLTDLRIMITTYLDQLHTLTSRSSSSPINPSRPSRSPSFISGGVSSQSRSNSQTQLPSLSPVSPTALSPQHSPAFHPVKEKDKQDKQLARPLLTDEDITIIARNAKELLDFHEHFLDELLTALVALGFSVQADRHGAPRVIGHDQLMIRSLRQVDAAISETMSRFSARAHLFNIYETFCAPHPEAIDLVRHVQHQHPSEWEAFEQWCALMVVNALDPVSSDPSDARSTAHSDIRASIVSQPQCPADPETDPLSSGRKRRHSTSSASIATHGPTISPLTPNATIAMNVASPAIAPHLASKFRDQASRLSLMDYLIKPVQRICKYPLLFDQLKSSGSIRATSSQPIAAADLAVETAVQAMRQVVSSVDDARRRREIYNKSSLIVSRIIFSSNSSTSSQSLTAEFLTSLGPCLMAGSLDVMHHYALTSPLNVGTVKVRYMGAFLYTGGYLVFVKVGKGKVYEPRHWFCLVGFEVADLDEADALLPCSFRISRREHHFELAAACLRERELWLSAIKDSLVSSPQWTTDSPSSLQDNFKNEALGGSSEQPCFESTLPGPSNTFNRRSRSVDLSDRIPSSNHLDESFLFGDWKGPTAKRDAGPPVPSRRSSTTSVIALFSPVSSDNTTLVRSNAPHRQQVERGLLDVFSESCLTVRFHAQTHDEELFQGPKLSAAASTLGMASIRSRLTKRESLIVPRRKSTTDSAVLSPDPEWTPTGAQKKVLSKSRTLASRRHAKKSLRIMPPMPNHCSEGGSSSDGKGIENPDALLDSPTPMSQCSSGMSHTLCDLSPGIDLTVTPNRLANLASRNDPESELLVVDSSYRPKRTRSMVDNVRGLFYIRPPSPIALIPSSPSKAPSFVDQGEDWNGGTSGRLSRWWKGSLRRRVRSAPEVPMDESTQHSPQTSTASSLMQTSPPDVAMVPPGLSPTSPSIATCGSRDNRQRTTHDVRSENISRSPSSFKHSSLLPAPTTNSRSDTKTSPPAPSLNRKNIRSVSFLQRLNPLTSISPN</sequence>
<dbReference type="OrthoDB" id="1716625at2759"/>
<dbReference type="SUPFAM" id="SSF48065">
    <property type="entry name" value="DBL homology domain (DH-domain)"/>
    <property type="match status" value="1"/>
</dbReference>
<feature type="region of interest" description="Disordered" evidence="1">
    <location>
        <begin position="369"/>
        <end position="438"/>
    </location>
</feature>
<feature type="compositionally biased region" description="Polar residues" evidence="1">
    <location>
        <begin position="1312"/>
        <end position="1323"/>
    </location>
</feature>
<dbReference type="PROSITE" id="PS50010">
    <property type="entry name" value="DH_2"/>
    <property type="match status" value="1"/>
</dbReference>
<dbReference type="SUPFAM" id="SSF50729">
    <property type="entry name" value="PH domain-like"/>
    <property type="match status" value="1"/>
</dbReference>
<feature type="region of interest" description="Disordered" evidence="1">
    <location>
        <begin position="98"/>
        <end position="126"/>
    </location>
</feature>
<feature type="compositionally biased region" description="Polar residues" evidence="1">
    <location>
        <begin position="1116"/>
        <end position="1125"/>
    </location>
</feature>
<keyword evidence="4" id="KW-1185">Reference proteome</keyword>
<feature type="compositionally biased region" description="Low complexity" evidence="1">
    <location>
        <begin position="184"/>
        <end position="199"/>
    </location>
</feature>
<feature type="compositionally biased region" description="Low complexity" evidence="1">
    <location>
        <begin position="370"/>
        <end position="402"/>
    </location>
</feature>
<feature type="region of interest" description="Disordered" evidence="1">
    <location>
        <begin position="1039"/>
        <end position="1063"/>
    </location>
</feature>
<feature type="compositionally biased region" description="Polar residues" evidence="1">
    <location>
        <begin position="108"/>
        <end position="117"/>
    </location>
</feature>
<evidence type="ECO:0000313" key="4">
    <source>
        <dbReference type="Proteomes" id="UP000027265"/>
    </source>
</evidence>
<feature type="region of interest" description="Disordered" evidence="1">
    <location>
        <begin position="148"/>
        <end position="209"/>
    </location>
</feature>
<protein>
    <recommendedName>
        <fullName evidence="2">DH domain-containing protein</fullName>
    </recommendedName>
</protein>
<dbReference type="InterPro" id="IPR000219">
    <property type="entry name" value="DH_dom"/>
</dbReference>
<dbReference type="Gene3D" id="1.20.900.10">
    <property type="entry name" value="Dbl homology (DH) domain"/>
    <property type="match status" value="1"/>
</dbReference>
<feature type="compositionally biased region" description="Polar residues" evidence="1">
    <location>
        <begin position="1296"/>
        <end position="1305"/>
    </location>
</feature>
<organism evidence="3 4">
    <name type="scientific">Jaapia argillacea MUCL 33604</name>
    <dbReference type="NCBI Taxonomy" id="933084"/>
    <lineage>
        <taxon>Eukaryota</taxon>
        <taxon>Fungi</taxon>
        <taxon>Dikarya</taxon>
        <taxon>Basidiomycota</taxon>
        <taxon>Agaricomycotina</taxon>
        <taxon>Agaricomycetes</taxon>
        <taxon>Agaricomycetidae</taxon>
        <taxon>Jaapiales</taxon>
        <taxon>Jaapiaceae</taxon>
        <taxon>Jaapia</taxon>
    </lineage>
</organism>
<feature type="compositionally biased region" description="Basic and acidic residues" evidence="1">
    <location>
        <begin position="572"/>
        <end position="582"/>
    </location>
</feature>
<feature type="region of interest" description="Disordered" evidence="1">
    <location>
        <begin position="1231"/>
        <end position="1336"/>
    </location>
</feature>
<accession>A0A067QNM5</accession>
<dbReference type="STRING" id="933084.A0A067QNM5"/>
<feature type="region of interest" description="Disordered" evidence="1">
    <location>
        <begin position="1085"/>
        <end position="1125"/>
    </location>
</feature>
<feature type="region of interest" description="Disordered" evidence="1">
    <location>
        <begin position="221"/>
        <end position="250"/>
    </location>
</feature>
<dbReference type="EMBL" id="KL197709">
    <property type="protein sequence ID" value="KDQ64246.1"/>
    <property type="molecule type" value="Genomic_DNA"/>
</dbReference>
<dbReference type="Proteomes" id="UP000027265">
    <property type="component" value="Unassembled WGS sequence"/>
</dbReference>
<dbReference type="PANTHER" id="PTHR45818">
    <property type="entry name" value="PROTEIN VAV"/>
    <property type="match status" value="1"/>
</dbReference>
<feature type="compositionally biased region" description="Polar residues" evidence="1">
    <location>
        <begin position="1242"/>
        <end position="1258"/>
    </location>
</feature>
<feature type="region of interest" description="Disordered" evidence="1">
    <location>
        <begin position="1192"/>
        <end position="1216"/>
    </location>
</feature>
<feature type="region of interest" description="Disordered" evidence="1">
    <location>
        <begin position="889"/>
        <end position="910"/>
    </location>
</feature>
<evidence type="ECO:0000256" key="1">
    <source>
        <dbReference type="SAM" id="MobiDB-lite"/>
    </source>
</evidence>
<evidence type="ECO:0000313" key="3">
    <source>
        <dbReference type="EMBL" id="KDQ64246.1"/>
    </source>
</evidence>
<feature type="region of interest" description="Disordered" evidence="1">
    <location>
        <begin position="51"/>
        <end position="83"/>
    </location>
</feature>
<feature type="region of interest" description="Disordered" evidence="1">
    <location>
        <begin position="569"/>
        <end position="624"/>
    </location>
</feature>
<dbReference type="Pfam" id="PF00621">
    <property type="entry name" value="RhoGEF"/>
    <property type="match status" value="1"/>
</dbReference>
<dbReference type="PANTHER" id="PTHR45818:SF3">
    <property type="entry name" value="PROTEIN VAV"/>
    <property type="match status" value="1"/>
</dbReference>
<reference evidence="4" key="1">
    <citation type="journal article" date="2014" name="Proc. Natl. Acad. Sci. U.S.A.">
        <title>Extensive sampling of basidiomycete genomes demonstrates inadequacy of the white-rot/brown-rot paradigm for wood decay fungi.</title>
        <authorList>
            <person name="Riley R."/>
            <person name="Salamov A.A."/>
            <person name="Brown D.W."/>
            <person name="Nagy L.G."/>
            <person name="Floudas D."/>
            <person name="Held B.W."/>
            <person name="Levasseur A."/>
            <person name="Lombard V."/>
            <person name="Morin E."/>
            <person name="Otillar R."/>
            <person name="Lindquist E.A."/>
            <person name="Sun H."/>
            <person name="LaButti K.M."/>
            <person name="Schmutz J."/>
            <person name="Jabbour D."/>
            <person name="Luo H."/>
            <person name="Baker S.E."/>
            <person name="Pisabarro A.G."/>
            <person name="Walton J.D."/>
            <person name="Blanchette R.A."/>
            <person name="Henrissat B."/>
            <person name="Martin F."/>
            <person name="Cullen D."/>
            <person name="Hibbett D.S."/>
            <person name="Grigoriev I.V."/>
        </authorList>
    </citation>
    <scope>NUCLEOTIDE SEQUENCE [LARGE SCALE GENOMIC DNA]</scope>
    <source>
        <strain evidence="4">MUCL 33604</strain>
    </source>
</reference>
<feature type="compositionally biased region" description="Basic and acidic residues" evidence="1">
    <location>
        <begin position="1281"/>
        <end position="1295"/>
    </location>
</feature>
<name>A0A067QNM5_9AGAM</name>
<evidence type="ECO:0000259" key="2">
    <source>
        <dbReference type="PROSITE" id="PS50010"/>
    </source>
</evidence>
<feature type="compositionally biased region" description="Polar residues" evidence="1">
    <location>
        <begin position="150"/>
        <end position="161"/>
    </location>
</feature>
<dbReference type="HOGENOM" id="CLU_003322_1_0_1"/>
<dbReference type="GO" id="GO:0005737">
    <property type="term" value="C:cytoplasm"/>
    <property type="evidence" value="ECO:0007669"/>
    <property type="project" value="TreeGrafter"/>
</dbReference>
<feature type="compositionally biased region" description="Polar residues" evidence="1">
    <location>
        <begin position="403"/>
        <end position="420"/>
    </location>
</feature>
<dbReference type="InterPro" id="IPR035899">
    <property type="entry name" value="DBL_dom_sf"/>
</dbReference>
<proteinExistence type="predicted"/>